<accession>A0A495JHE6</accession>
<dbReference type="InterPro" id="IPR014729">
    <property type="entry name" value="Rossmann-like_a/b/a_fold"/>
</dbReference>
<feature type="region of interest" description="Disordered" evidence="1">
    <location>
        <begin position="147"/>
        <end position="179"/>
    </location>
</feature>
<dbReference type="GO" id="GO:0016829">
    <property type="term" value="F:lyase activity"/>
    <property type="evidence" value="ECO:0007669"/>
    <property type="project" value="UniProtKB-KW"/>
</dbReference>
<dbReference type="Gene3D" id="1.10.579.10">
    <property type="entry name" value="DNA Cyclobutane Dipyrimidine Photolyase, subunit A, domain 3"/>
    <property type="match status" value="1"/>
</dbReference>
<name>A0A495JHE6_9ACTN</name>
<dbReference type="Proteomes" id="UP000277671">
    <property type="component" value="Unassembled WGS sequence"/>
</dbReference>
<dbReference type="EMBL" id="RBKT01000001">
    <property type="protein sequence ID" value="RKR87762.1"/>
    <property type="molecule type" value="Genomic_DNA"/>
</dbReference>
<dbReference type="InterPro" id="IPR052551">
    <property type="entry name" value="UV-DNA_repair_photolyase"/>
</dbReference>
<keyword evidence="2" id="KW-0456">Lyase</keyword>
<dbReference type="AlphaFoldDB" id="A0A495JHE6"/>
<evidence type="ECO:0000256" key="1">
    <source>
        <dbReference type="SAM" id="MobiDB-lite"/>
    </source>
</evidence>
<dbReference type="Gene3D" id="1.10.10.1710">
    <property type="entry name" value="Deoxyribodipyrimidine photolyase-related"/>
    <property type="match status" value="1"/>
</dbReference>
<evidence type="ECO:0000313" key="2">
    <source>
        <dbReference type="EMBL" id="RKR87762.1"/>
    </source>
</evidence>
<dbReference type="InterPro" id="IPR007357">
    <property type="entry name" value="PhrB-like"/>
</dbReference>
<dbReference type="InterPro" id="IPR036134">
    <property type="entry name" value="Crypto/Photolyase_FAD-like_sf"/>
</dbReference>
<proteinExistence type="predicted"/>
<dbReference type="PANTHER" id="PTHR38657">
    <property type="entry name" value="SLR1343 PROTEIN"/>
    <property type="match status" value="1"/>
</dbReference>
<comment type="caution">
    <text evidence="2">The sequence shown here is derived from an EMBL/GenBank/DDBJ whole genome shotgun (WGS) entry which is preliminary data.</text>
</comment>
<gene>
    <name evidence="2" type="ORF">BDK92_2054</name>
</gene>
<dbReference type="PANTHER" id="PTHR38657:SF1">
    <property type="entry name" value="SLR1343 PROTEIN"/>
    <property type="match status" value="1"/>
</dbReference>
<dbReference type="SUPFAM" id="SSF48173">
    <property type="entry name" value="Cryptochrome/photolyase FAD-binding domain"/>
    <property type="match status" value="1"/>
</dbReference>
<dbReference type="OrthoDB" id="5288100at2"/>
<keyword evidence="3" id="KW-1185">Reference proteome</keyword>
<dbReference type="Gene3D" id="1.25.40.80">
    <property type="match status" value="1"/>
</dbReference>
<dbReference type="Pfam" id="PF04244">
    <property type="entry name" value="DPRP"/>
    <property type="match status" value="1"/>
</dbReference>
<protein>
    <submittedName>
        <fullName evidence="2">Deoxyribodipyrimidine photolyase-related protein</fullName>
    </submittedName>
</protein>
<evidence type="ECO:0000313" key="3">
    <source>
        <dbReference type="Proteomes" id="UP000277671"/>
    </source>
</evidence>
<sequence>MPRRWIFADQLGPHFLDDRHQPLLLIESKAVFRRRAFHRQKAHLVLSALRHRAAELGDQALHLRTETYREGLARVREPVEVNHPTSRRARDLVRSLDRVRVLPPRGFVTTTEDFTAWADERRGAMRLDDFYRYARRHHRVLLDGDEPAGGRWSLDAENRQPPPKGSERLDVPPPPMPEEDDIDAEVRHDLDRWAAEGIRFVGRDGPRLFPATRAEATTRLHHFLRHRLPKFGPYEDAMLATDPFMAHSLLSSSFNLGLLDPMDAIRGAEEAYRTGDAPLSSVEGFVRQLLGWRDFAWHLYWYFEAGHRRSDGLGARRSVPSWFADLDADSVRARCLSDVLAGVRDRGWVHHIPRLMVLGNYAIQRGWRPSELVDWFHRSFVDGHEWAMTANVVGMSQYADLGQLSTRPYAASGEYVNRMSDYCGGCPYDPKRRHGETACPYTGGYWVFLDRTRERLPSSARMVRSLRQLDRLDDLPAIKEQERKRGSQAP</sequence>
<reference evidence="2 3" key="1">
    <citation type="submission" date="2018-10" db="EMBL/GenBank/DDBJ databases">
        <title>Sequencing the genomes of 1000 actinobacteria strains.</title>
        <authorList>
            <person name="Klenk H.-P."/>
        </authorList>
    </citation>
    <scope>NUCLEOTIDE SEQUENCE [LARGE SCALE GENOMIC DNA]</scope>
    <source>
        <strain evidence="2 3">DSM 45175</strain>
    </source>
</reference>
<dbReference type="RefSeq" id="WP_121156485.1">
    <property type="nucleotide sequence ID" value="NZ_RBKT01000001.1"/>
</dbReference>
<dbReference type="Gene3D" id="3.40.50.620">
    <property type="entry name" value="HUPs"/>
    <property type="match status" value="1"/>
</dbReference>
<organism evidence="2 3">
    <name type="scientific">Micromonospora pisi</name>
    <dbReference type="NCBI Taxonomy" id="589240"/>
    <lineage>
        <taxon>Bacteria</taxon>
        <taxon>Bacillati</taxon>
        <taxon>Actinomycetota</taxon>
        <taxon>Actinomycetes</taxon>
        <taxon>Micromonosporales</taxon>
        <taxon>Micromonosporaceae</taxon>
        <taxon>Micromonospora</taxon>
    </lineage>
</organism>